<sequence>MMLKKIRHYYRISGASPDKVAAGHENSKYKRLRMQTFLAAIIGYSIYYICRISLSVVKQPLIDSGTLTA</sequence>
<evidence type="ECO:0000313" key="3">
    <source>
        <dbReference type="Proteomes" id="UP000823604"/>
    </source>
</evidence>
<organism evidence="2 3">
    <name type="scientific">Candidatus Merdivivens pullicola</name>
    <dbReference type="NCBI Taxonomy" id="2840872"/>
    <lineage>
        <taxon>Bacteria</taxon>
        <taxon>Pseudomonadati</taxon>
        <taxon>Bacteroidota</taxon>
        <taxon>Bacteroidia</taxon>
        <taxon>Bacteroidales</taxon>
        <taxon>Muribaculaceae</taxon>
        <taxon>Muribaculaceae incertae sedis</taxon>
        <taxon>Candidatus Merdivivens</taxon>
    </lineage>
</organism>
<gene>
    <name evidence="2" type="ORF">IAB81_04855</name>
</gene>
<evidence type="ECO:0000313" key="2">
    <source>
        <dbReference type="EMBL" id="MBO8472939.1"/>
    </source>
</evidence>
<protein>
    <submittedName>
        <fullName evidence="2">MFS transporter</fullName>
    </submittedName>
</protein>
<reference evidence="2" key="2">
    <citation type="journal article" date="2021" name="PeerJ">
        <title>Extensive microbial diversity within the chicken gut microbiome revealed by metagenomics and culture.</title>
        <authorList>
            <person name="Gilroy R."/>
            <person name="Ravi A."/>
            <person name="Getino M."/>
            <person name="Pursley I."/>
            <person name="Horton D.L."/>
            <person name="Alikhan N.F."/>
            <person name="Baker D."/>
            <person name="Gharbi K."/>
            <person name="Hall N."/>
            <person name="Watson M."/>
            <person name="Adriaenssens E.M."/>
            <person name="Foster-Nyarko E."/>
            <person name="Jarju S."/>
            <person name="Secka A."/>
            <person name="Antonio M."/>
            <person name="Oren A."/>
            <person name="Chaudhuri R.R."/>
            <person name="La Ragione R."/>
            <person name="Hildebrand F."/>
            <person name="Pallen M.J."/>
        </authorList>
    </citation>
    <scope>NUCLEOTIDE SEQUENCE</scope>
    <source>
        <strain evidence="2">B1-8020</strain>
    </source>
</reference>
<reference evidence="2" key="1">
    <citation type="submission" date="2020-10" db="EMBL/GenBank/DDBJ databases">
        <authorList>
            <person name="Gilroy R."/>
        </authorList>
    </citation>
    <scope>NUCLEOTIDE SEQUENCE</scope>
    <source>
        <strain evidence="2">B1-8020</strain>
    </source>
</reference>
<comment type="caution">
    <text evidence="2">The sequence shown here is derived from an EMBL/GenBank/DDBJ whole genome shotgun (WGS) entry which is preliminary data.</text>
</comment>
<keyword evidence="1" id="KW-0472">Membrane</keyword>
<dbReference type="EMBL" id="JADIMA010000043">
    <property type="protein sequence ID" value="MBO8472939.1"/>
    <property type="molecule type" value="Genomic_DNA"/>
</dbReference>
<name>A0A9D9NGM7_9BACT</name>
<feature type="non-terminal residue" evidence="2">
    <location>
        <position position="69"/>
    </location>
</feature>
<feature type="transmembrane region" description="Helical" evidence="1">
    <location>
        <begin position="37"/>
        <end position="57"/>
    </location>
</feature>
<proteinExistence type="predicted"/>
<dbReference type="Proteomes" id="UP000823604">
    <property type="component" value="Unassembled WGS sequence"/>
</dbReference>
<dbReference type="AlphaFoldDB" id="A0A9D9NGM7"/>
<keyword evidence="1" id="KW-1133">Transmembrane helix</keyword>
<keyword evidence="1" id="KW-0812">Transmembrane</keyword>
<evidence type="ECO:0000256" key="1">
    <source>
        <dbReference type="SAM" id="Phobius"/>
    </source>
</evidence>
<accession>A0A9D9NGM7</accession>